<organism evidence="1 2">
    <name type="scientific">Neolewinella agarilytica</name>
    <dbReference type="NCBI Taxonomy" id="478744"/>
    <lineage>
        <taxon>Bacteria</taxon>
        <taxon>Pseudomonadati</taxon>
        <taxon>Bacteroidota</taxon>
        <taxon>Saprospiria</taxon>
        <taxon>Saprospirales</taxon>
        <taxon>Lewinellaceae</taxon>
        <taxon>Neolewinella</taxon>
    </lineage>
</organism>
<gene>
    <name evidence="1" type="ORF">SAMN05444359_11056</name>
</gene>
<dbReference type="Proteomes" id="UP000199021">
    <property type="component" value="Unassembled WGS sequence"/>
</dbReference>
<accession>A0A1H9G690</accession>
<evidence type="ECO:0000313" key="1">
    <source>
        <dbReference type="EMBL" id="SEQ45574.1"/>
    </source>
</evidence>
<protein>
    <submittedName>
        <fullName evidence="1">Uncharacterized protein</fullName>
    </submittedName>
</protein>
<keyword evidence="2" id="KW-1185">Reference proteome</keyword>
<name>A0A1H9G690_9BACT</name>
<dbReference type="EMBL" id="FOFB01000010">
    <property type="protein sequence ID" value="SEQ45574.1"/>
    <property type="molecule type" value="Genomic_DNA"/>
</dbReference>
<dbReference type="AlphaFoldDB" id="A0A1H9G690"/>
<dbReference type="STRING" id="478744.SAMN05444359_11056"/>
<proteinExistence type="predicted"/>
<reference evidence="2" key="1">
    <citation type="submission" date="2016-10" db="EMBL/GenBank/DDBJ databases">
        <authorList>
            <person name="Varghese N."/>
            <person name="Submissions S."/>
        </authorList>
    </citation>
    <scope>NUCLEOTIDE SEQUENCE [LARGE SCALE GENOMIC DNA]</scope>
    <source>
        <strain evidence="2">DSM 24740</strain>
    </source>
</reference>
<sequence>MNPFKLFVRDLIRALISPGFGAASSEHEVLRSKKFKRVQ</sequence>
<dbReference type="InParanoid" id="A0A1H9G690"/>
<evidence type="ECO:0000313" key="2">
    <source>
        <dbReference type="Proteomes" id="UP000199021"/>
    </source>
</evidence>